<dbReference type="AlphaFoldDB" id="A0A433RT04"/>
<dbReference type="InterPro" id="IPR001387">
    <property type="entry name" value="Cro/C1-type_HTH"/>
</dbReference>
<dbReference type="InterPro" id="IPR025194">
    <property type="entry name" value="RodZ-like_C"/>
</dbReference>
<dbReference type="PROSITE" id="PS50943">
    <property type="entry name" value="HTH_CROC1"/>
    <property type="match status" value="1"/>
</dbReference>
<feature type="transmembrane region" description="Helical" evidence="2">
    <location>
        <begin position="123"/>
        <end position="144"/>
    </location>
</feature>
<feature type="compositionally biased region" description="Basic and acidic residues" evidence="1">
    <location>
        <begin position="169"/>
        <end position="210"/>
    </location>
</feature>
<evidence type="ECO:0000313" key="4">
    <source>
        <dbReference type="EMBL" id="RUS55289.1"/>
    </source>
</evidence>
<sequence>MAELGTRLKEARMAKGYSLEDLQEITKIQKRYLSAIEEGNFSVMPGAFYVRAFIKQYAEAVGLDANEILETYKSEIPANKAAEAAGTVSTAIQQPKGGTNQRTAQPAAKIKQTAKQQRKMTDLMPKIAVAVVVIVVIAVIWFLANHQSKNNDVTDDVKQEQKAATSTETKVDTTKEQEVKDQEAEEKAAKKEAAAKKKAAKEKAAKEKAAKEKKKAGKLSKGTDAGDGATTKYTLSNTKNFKVRVEMTGENWVGITTAAGANLVTGKMYSSGQKLEYNAKDQESIRIRLGAASAGKVFINNKEVKLLVPASSRPTQNIVIEMK</sequence>
<organism evidence="4 5">
    <name type="scientific">Candidatus Kurthia intestinigallinarum</name>
    <dbReference type="NCBI Taxonomy" id="1562256"/>
    <lineage>
        <taxon>Bacteria</taxon>
        <taxon>Bacillati</taxon>
        <taxon>Bacillota</taxon>
        <taxon>Bacilli</taxon>
        <taxon>Bacillales</taxon>
        <taxon>Caryophanaceae</taxon>
        <taxon>Kurthia</taxon>
    </lineage>
</organism>
<keyword evidence="4" id="KW-0238">DNA-binding</keyword>
<keyword evidence="2" id="KW-0812">Transmembrane</keyword>
<evidence type="ECO:0000256" key="1">
    <source>
        <dbReference type="SAM" id="MobiDB-lite"/>
    </source>
</evidence>
<dbReference type="RefSeq" id="WP_020189508.1">
    <property type="nucleotide sequence ID" value="NZ_JTFC01000031.1"/>
</dbReference>
<protein>
    <submittedName>
        <fullName evidence="4">DNA-binding protein</fullName>
    </submittedName>
</protein>
<dbReference type="PANTHER" id="PTHR34475">
    <property type="match status" value="1"/>
</dbReference>
<dbReference type="Proteomes" id="UP000288623">
    <property type="component" value="Unassembled WGS sequence"/>
</dbReference>
<comment type="caution">
    <text evidence="4">The sequence shown here is derived from an EMBL/GenBank/DDBJ whole genome shotgun (WGS) entry which is preliminary data.</text>
</comment>
<dbReference type="InterPro" id="IPR050400">
    <property type="entry name" value="Bact_Cytoskel_RodZ"/>
</dbReference>
<gene>
    <name evidence="4" type="ORF">QI30_10110</name>
</gene>
<feature type="region of interest" description="Disordered" evidence="1">
    <location>
        <begin position="152"/>
        <end position="232"/>
    </location>
</feature>
<evidence type="ECO:0000259" key="3">
    <source>
        <dbReference type="PROSITE" id="PS50943"/>
    </source>
</evidence>
<dbReference type="InterPro" id="IPR010982">
    <property type="entry name" value="Lambda_DNA-bd_dom_sf"/>
</dbReference>
<dbReference type="Gene3D" id="1.10.260.40">
    <property type="entry name" value="lambda repressor-like DNA-binding domains"/>
    <property type="match status" value="1"/>
</dbReference>
<feature type="region of interest" description="Disordered" evidence="1">
    <location>
        <begin position="87"/>
        <end position="108"/>
    </location>
</feature>
<evidence type="ECO:0000313" key="5">
    <source>
        <dbReference type="Proteomes" id="UP000288623"/>
    </source>
</evidence>
<reference evidence="4 5" key="1">
    <citation type="submission" date="2014-11" db="EMBL/GenBank/DDBJ databases">
        <title>Genome sequence and analysis of novel Kurthia sp.</title>
        <authorList>
            <person name="Lawson J.N."/>
            <person name="Gonzalez J.E."/>
            <person name="Rinauldi L."/>
            <person name="Xuan Z."/>
            <person name="Firman A."/>
            <person name="Shaddox L."/>
            <person name="Trudeau A."/>
            <person name="Shah S."/>
            <person name="Reiman D."/>
        </authorList>
    </citation>
    <scope>NUCLEOTIDE SEQUENCE [LARGE SCALE GENOMIC DNA]</scope>
    <source>
        <strain evidence="4 5">3B1D</strain>
    </source>
</reference>
<evidence type="ECO:0000256" key="2">
    <source>
        <dbReference type="SAM" id="Phobius"/>
    </source>
</evidence>
<dbReference type="Pfam" id="PF13413">
    <property type="entry name" value="HTH_25"/>
    <property type="match status" value="1"/>
</dbReference>
<dbReference type="SMART" id="SM00530">
    <property type="entry name" value="HTH_XRE"/>
    <property type="match status" value="1"/>
</dbReference>
<name>A0A433RT04_9BACL</name>
<dbReference type="OrthoDB" id="9797543at2"/>
<dbReference type="PANTHER" id="PTHR34475:SF1">
    <property type="entry name" value="CYTOSKELETON PROTEIN RODZ"/>
    <property type="match status" value="1"/>
</dbReference>
<dbReference type="EMBL" id="JTFC01000031">
    <property type="protein sequence ID" value="RUS55289.1"/>
    <property type="molecule type" value="Genomic_DNA"/>
</dbReference>
<dbReference type="SUPFAM" id="SSF47413">
    <property type="entry name" value="lambda repressor-like DNA-binding domains"/>
    <property type="match status" value="1"/>
</dbReference>
<dbReference type="Pfam" id="PF13464">
    <property type="entry name" value="RodZ_C"/>
    <property type="match status" value="1"/>
</dbReference>
<feature type="compositionally biased region" description="Polar residues" evidence="1">
    <location>
        <begin position="87"/>
        <end position="104"/>
    </location>
</feature>
<dbReference type="GO" id="GO:0003677">
    <property type="term" value="F:DNA binding"/>
    <property type="evidence" value="ECO:0007669"/>
    <property type="project" value="UniProtKB-KW"/>
</dbReference>
<accession>A0A433RT04</accession>
<keyword evidence="2" id="KW-1133">Transmembrane helix</keyword>
<dbReference type="CDD" id="cd00093">
    <property type="entry name" value="HTH_XRE"/>
    <property type="match status" value="1"/>
</dbReference>
<feature type="domain" description="HTH cro/C1-type" evidence="3">
    <location>
        <begin position="8"/>
        <end position="40"/>
    </location>
</feature>
<keyword evidence="5" id="KW-1185">Reference proteome</keyword>
<keyword evidence="2" id="KW-0472">Membrane</keyword>
<proteinExistence type="predicted"/>